<evidence type="ECO:0000313" key="2">
    <source>
        <dbReference type="Ensembl" id="ENSCPRP00005005976.1"/>
    </source>
</evidence>
<keyword evidence="1" id="KW-1133">Transmembrane helix</keyword>
<proteinExistence type="predicted"/>
<reference evidence="2" key="1">
    <citation type="submission" date="2025-08" db="UniProtKB">
        <authorList>
            <consortium name="Ensembl"/>
        </authorList>
    </citation>
    <scope>IDENTIFICATION</scope>
</reference>
<evidence type="ECO:0000313" key="3">
    <source>
        <dbReference type="Proteomes" id="UP000594220"/>
    </source>
</evidence>
<keyword evidence="1" id="KW-0812">Transmembrane</keyword>
<dbReference type="GeneTree" id="ENSGT00990000214282"/>
<reference evidence="2" key="2">
    <citation type="submission" date="2025-09" db="UniProtKB">
        <authorList>
            <consortium name="Ensembl"/>
        </authorList>
    </citation>
    <scope>IDENTIFICATION</scope>
</reference>
<evidence type="ECO:0008006" key="4">
    <source>
        <dbReference type="Google" id="ProtNLM"/>
    </source>
</evidence>
<dbReference type="Ensembl" id="ENSCPRT00005007000.1">
    <property type="protein sequence ID" value="ENSCPRP00005005976.1"/>
    <property type="gene ID" value="ENSCPRG00005004281.1"/>
</dbReference>
<feature type="transmembrane region" description="Helical" evidence="1">
    <location>
        <begin position="20"/>
        <end position="39"/>
    </location>
</feature>
<feature type="transmembrane region" description="Helical" evidence="1">
    <location>
        <begin position="51"/>
        <end position="70"/>
    </location>
</feature>
<keyword evidence="1" id="KW-0472">Membrane</keyword>
<evidence type="ECO:0000256" key="1">
    <source>
        <dbReference type="SAM" id="Phobius"/>
    </source>
</evidence>
<dbReference type="AlphaFoldDB" id="A0A7M4E887"/>
<protein>
    <recommendedName>
        <fullName evidence="4">Rhomboid domain containing 1</fullName>
    </recommendedName>
</protein>
<accession>A0A7M4E887</accession>
<sequence length="145" mass="16657">MRVQNVSNQQQYKTSQRISIPPRTSFAGHLAGILVGLMYTMGPLKMIMKTCAGFLSSAGQYFMLCFFFFFHSTGYSNHPGYSYNAQRDYGMYTGGLTEEEQFERAVRNSLNDREQTIHWHASTSASQTTPRITPRKLFTHSTHHW</sequence>
<organism evidence="2 3">
    <name type="scientific">Crocodylus porosus</name>
    <name type="common">Saltwater crocodile</name>
    <name type="synonym">Estuarine crocodile</name>
    <dbReference type="NCBI Taxonomy" id="8502"/>
    <lineage>
        <taxon>Eukaryota</taxon>
        <taxon>Metazoa</taxon>
        <taxon>Chordata</taxon>
        <taxon>Craniata</taxon>
        <taxon>Vertebrata</taxon>
        <taxon>Euteleostomi</taxon>
        <taxon>Archelosauria</taxon>
        <taxon>Archosauria</taxon>
        <taxon>Crocodylia</taxon>
        <taxon>Longirostres</taxon>
        <taxon>Crocodylidae</taxon>
        <taxon>Crocodylus</taxon>
    </lineage>
</organism>
<dbReference type="Proteomes" id="UP000594220">
    <property type="component" value="Unplaced"/>
</dbReference>
<keyword evidence="3" id="KW-1185">Reference proteome</keyword>
<name>A0A7M4E887_CROPO</name>